<dbReference type="EMBL" id="CP033240">
    <property type="protein sequence ID" value="AZF80250.1"/>
    <property type="molecule type" value="Genomic_DNA"/>
</dbReference>
<reference evidence="17" key="3">
    <citation type="submission" date="2016-04" db="EMBL/GenBank/DDBJ databases">
        <authorList>
            <person name="Evans L.H."/>
            <person name="Alamgir A."/>
            <person name="Owens N."/>
            <person name="Weber N.D."/>
            <person name="Virtaneva K."/>
            <person name="Barbian K."/>
            <person name="Babar A."/>
            <person name="Rosenke K."/>
        </authorList>
    </citation>
    <scope>NUCLEOTIDE SEQUENCE</scope>
    <source>
        <strain evidence="17">P1</strain>
    </source>
</reference>
<dbReference type="PATRIC" id="fig|2287.6.peg.230"/>
<dbReference type="KEGG" id="ssol:SULB_0224"/>
<dbReference type="Proteomes" id="UP000273194">
    <property type="component" value="Chromosome"/>
</dbReference>
<dbReference type="PANTHER" id="PTHR46733">
    <property type="entry name" value="26.5 KDA HEAT SHOCK PROTEIN, MITOCHONDRIAL"/>
    <property type="match status" value="1"/>
</dbReference>
<dbReference type="GO" id="GO:0009408">
    <property type="term" value="P:response to heat"/>
    <property type="evidence" value="ECO:0007669"/>
    <property type="project" value="InterPro"/>
</dbReference>
<dbReference type="RefSeq" id="WP_009989398.1">
    <property type="nucleotide sequence ID" value="NZ_CP011055.2"/>
</dbReference>
<evidence type="ECO:0000313" key="24">
    <source>
        <dbReference type="Proteomes" id="UP000273194"/>
    </source>
</evidence>
<dbReference type="PANTHER" id="PTHR46733:SF4">
    <property type="entry name" value="HEAT SHOCK PROTEIN 21, CHLOROPLASTIC"/>
    <property type="match status" value="1"/>
</dbReference>
<evidence type="ECO:0000256" key="3">
    <source>
        <dbReference type="RuleBase" id="RU003616"/>
    </source>
</evidence>
<evidence type="ECO:0000313" key="28">
    <source>
        <dbReference type="Proteomes" id="UP000282269"/>
    </source>
</evidence>
<evidence type="ECO:0000313" key="22">
    <source>
        <dbReference type="Proteomes" id="UP000267993"/>
    </source>
</evidence>
<dbReference type="Proteomes" id="UP000275843">
    <property type="component" value="Chromosome"/>
</dbReference>
<dbReference type="InterPro" id="IPR002068">
    <property type="entry name" value="A-crystallin/Hsp20_dom"/>
</dbReference>
<dbReference type="InterPro" id="IPR044587">
    <property type="entry name" value="HSP21-like"/>
</dbReference>
<dbReference type="Proteomes" id="UP000033085">
    <property type="component" value="Chromosome"/>
</dbReference>
<evidence type="ECO:0000313" key="27">
    <source>
        <dbReference type="Proteomes" id="UP000278715"/>
    </source>
</evidence>
<dbReference type="EMBL" id="CP033235">
    <property type="protein sequence ID" value="AZF67176.1"/>
    <property type="molecule type" value="Genomic_DNA"/>
</dbReference>
<dbReference type="Proteomes" id="UP000278715">
    <property type="component" value="Chromosome"/>
</dbReference>
<evidence type="ECO:0000313" key="23">
    <source>
        <dbReference type="Proteomes" id="UP000269431"/>
    </source>
</evidence>
<evidence type="ECO:0000313" key="26">
    <source>
        <dbReference type="Proteomes" id="UP000275843"/>
    </source>
</evidence>
<dbReference type="Proteomes" id="UP000033106">
    <property type="component" value="Chromosome"/>
</dbReference>
<evidence type="ECO:0000313" key="20">
    <source>
        <dbReference type="Proteomes" id="UP000033106"/>
    </source>
</evidence>
<dbReference type="EMBL" id="CP033236">
    <property type="protein sequence ID" value="AZF69796.1"/>
    <property type="molecule type" value="Genomic_DNA"/>
</dbReference>
<evidence type="ECO:0000313" key="29">
    <source>
        <dbReference type="Proteomes" id="UP000594632"/>
    </source>
</evidence>
<dbReference type="PROSITE" id="PS51203">
    <property type="entry name" value="CS"/>
    <property type="match status" value="1"/>
</dbReference>
<evidence type="ECO:0000313" key="18">
    <source>
        <dbReference type="Proteomes" id="UP000033057"/>
    </source>
</evidence>
<dbReference type="SUPFAM" id="SSF49764">
    <property type="entry name" value="HSP20-like chaperones"/>
    <property type="match status" value="1"/>
</dbReference>
<reference evidence="16 29" key="6">
    <citation type="journal article" date="2020" name="Nat. Commun.">
        <title>The structures of two archaeal type IV pili illuminate evolutionary relationships.</title>
        <authorList>
            <person name="Wang F."/>
            <person name="Baquero D.P."/>
            <person name="Su Z."/>
            <person name="Beltran L.C."/>
            <person name="Prangishvili D."/>
            <person name="Krupovic M."/>
            <person name="Egelman E.H."/>
        </authorList>
    </citation>
    <scope>NUCLEOTIDE SEQUENCE [LARGE SCALE GENOMIC DNA]</scope>
    <source>
        <strain evidence="16 29">POZ149</strain>
    </source>
</reference>
<evidence type="ECO:0000256" key="2">
    <source>
        <dbReference type="PROSITE-ProRule" id="PRU00285"/>
    </source>
</evidence>
<dbReference type="Pfam" id="PF00011">
    <property type="entry name" value="HSP20"/>
    <property type="match status" value="1"/>
</dbReference>
<dbReference type="EMBL" id="CP050869">
    <property type="protein sequence ID" value="QPG49683.1"/>
    <property type="molecule type" value="Genomic_DNA"/>
</dbReference>
<evidence type="ECO:0000256" key="1">
    <source>
        <dbReference type="ARBA" id="ARBA00023016"/>
    </source>
</evidence>
<evidence type="ECO:0000313" key="17">
    <source>
        <dbReference type="EMBL" id="SAI86105.1"/>
    </source>
</evidence>
<dbReference type="Proteomes" id="UP000282269">
    <property type="component" value="Chromosome"/>
</dbReference>
<keyword evidence="1" id="KW-0346">Stress response</keyword>
<evidence type="ECO:0000313" key="6">
    <source>
        <dbReference type="EMBL" id="AKA72663.1"/>
    </source>
</evidence>
<dbReference type="OrthoDB" id="26084at2157"/>
<dbReference type="InterPro" id="IPR007052">
    <property type="entry name" value="CS_dom"/>
</dbReference>
<dbReference type="KEGG" id="ssof:SULC_0223"/>
<evidence type="ECO:0000313" key="21">
    <source>
        <dbReference type="Proteomes" id="UP000076770"/>
    </source>
</evidence>
<accession>A0A0E3MCK2</accession>
<evidence type="ECO:0000313" key="7">
    <source>
        <dbReference type="EMBL" id="AKA75363.1"/>
    </source>
</evidence>
<dbReference type="NCBIfam" id="NF041800">
    <property type="entry name" value="Hsp20"/>
    <property type="match status" value="1"/>
</dbReference>
<reference evidence="21" key="2">
    <citation type="submission" date="2016-04" db="EMBL/GenBank/DDBJ databases">
        <authorList>
            <person name="Shah S.A."/>
            <person name="Garrett R.A."/>
        </authorList>
    </citation>
    <scope>NUCLEOTIDE SEQUENCE [LARGE SCALE GENOMIC DNA]</scope>
    <source>
        <strain evidence="21">ATCC 35091 / DSM 1616 / JCM 8930 / NBRC 15331 / P1</strain>
    </source>
</reference>
<reference evidence="22 23" key="4">
    <citation type="journal article" date="2018" name="Proc. Natl. Acad. Sci. U.S.A.">
        <title>Nonmutational mechanism of inheritance in the Archaeon Sulfolobus solfataricus.</title>
        <authorList>
            <person name="Payne S."/>
            <person name="McCarthy S."/>
            <person name="Johnson T."/>
            <person name="North E."/>
            <person name="Blum P."/>
        </authorList>
    </citation>
    <scope>NUCLEOTIDE SEQUENCE [LARGE SCALE GENOMIC DNA]</scope>
    <source>
        <strain evidence="10 22">SARC-H</strain>
        <strain evidence="11 26">SARC-I</strain>
        <strain evidence="13 27">SARC-N</strain>
        <strain evidence="14 28">SARC-O</strain>
        <strain evidence="15 23">SUL120</strain>
        <strain evidence="9 24">SULG</strain>
        <strain evidence="12 25">SULM</strain>
    </source>
</reference>
<evidence type="ECO:0000313" key="11">
    <source>
        <dbReference type="EMBL" id="AZF72416.1"/>
    </source>
</evidence>
<feature type="domain" description="CS" evidence="5">
    <location>
        <begin position="82"/>
        <end position="172"/>
    </location>
</feature>
<dbReference type="Proteomes" id="UP000273443">
    <property type="component" value="Chromosome"/>
</dbReference>
<evidence type="ECO:0000313" key="14">
    <source>
        <dbReference type="EMBL" id="AZF80250.1"/>
    </source>
</evidence>
<sequence length="176" mass="20097">MPKREEKDIFDLMDEWIREMEEEFERIEREFMRGFRGKGEGIRQFGPYVYGFRITVGPDGVPKIEEFGNVRKIRGKPMISEEREPLADVIEKGDEIKVVAEVPGVNKEDIKVKVTNGGKKLVITAKSEDRQYYKEIDLPAEVDEKAAKANFKNGVLEITLKKKASSSDSGVDIKVE</sequence>
<evidence type="ECO:0000313" key="10">
    <source>
        <dbReference type="EMBL" id="AZF69796.1"/>
    </source>
</evidence>
<dbReference type="EMBL" id="CP033241">
    <property type="protein sequence ID" value="AZF82858.1"/>
    <property type="molecule type" value="Genomic_DNA"/>
</dbReference>
<dbReference type="Proteomes" id="UP000076770">
    <property type="component" value="Chromosome i"/>
</dbReference>
<dbReference type="Proteomes" id="UP000033057">
    <property type="component" value="Chromosome"/>
</dbReference>
<organism evidence="6 19">
    <name type="scientific">Saccharolobus solfataricus</name>
    <name type="common">Sulfolobus solfataricus</name>
    <dbReference type="NCBI Taxonomy" id="2287"/>
    <lineage>
        <taxon>Archaea</taxon>
        <taxon>Thermoproteota</taxon>
        <taxon>Thermoprotei</taxon>
        <taxon>Sulfolobales</taxon>
        <taxon>Sulfolobaceae</taxon>
        <taxon>Saccharolobus</taxon>
    </lineage>
</organism>
<dbReference type="EMBL" id="LT549890">
    <property type="protein sequence ID" value="SAI86105.1"/>
    <property type="molecule type" value="Genomic_DNA"/>
</dbReference>
<dbReference type="EMBL" id="CP011055">
    <property type="protein sequence ID" value="AKA72663.1"/>
    <property type="molecule type" value="Genomic_DNA"/>
</dbReference>
<dbReference type="EMBL" id="CP011056">
    <property type="protein sequence ID" value="AKA75363.1"/>
    <property type="molecule type" value="Genomic_DNA"/>
</dbReference>
<reference evidence="6" key="5">
    <citation type="submission" date="2018-10" db="EMBL/GenBank/DDBJ databases">
        <authorList>
            <person name="McCarthy S."/>
            <person name="Gradnigo J."/>
            <person name="Johnson T."/>
            <person name="Payne S."/>
            <person name="Lipzen A."/>
            <person name="Schackwitz W."/>
            <person name="Martin J."/>
            <person name="Moriyama E."/>
            <person name="Blum P."/>
        </authorList>
    </citation>
    <scope>NUCLEOTIDE SEQUENCE</scope>
    <source>
        <strain evidence="6">SARC-B</strain>
        <strain evidence="7">SARC-C</strain>
        <strain evidence="8">SULA</strain>
    </source>
</reference>
<name>A0A0E3MCK2_SACSO</name>
<evidence type="ECO:0000313" key="12">
    <source>
        <dbReference type="EMBL" id="AZF75035.1"/>
    </source>
</evidence>
<evidence type="ECO:0000313" key="9">
    <source>
        <dbReference type="EMBL" id="AZF67176.1"/>
    </source>
</evidence>
<dbReference type="Gene3D" id="2.60.40.790">
    <property type="match status" value="1"/>
</dbReference>
<dbReference type="KEGG" id="ssoa:SULA_0223"/>
<dbReference type="Proteomes" id="UP000594632">
    <property type="component" value="Chromosome"/>
</dbReference>
<comment type="similarity">
    <text evidence="2 3">Belongs to the small heat shock protein (HSP20) family.</text>
</comment>
<dbReference type="InterPro" id="IPR008978">
    <property type="entry name" value="HSP20-like_chaperone"/>
</dbReference>
<dbReference type="EMBL" id="CP011057">
    <property type="protein sequence ID" value="AKA78055.1"/>
    <property type="molecule type" value="Genomic_DNA"/>
</dbReference>
<dbReference type="GeneID" id="1453898"/>
<evidence type="ECO:0000313" key="8">
    <source>
        <dbReference type="EMBL" id="AKA78055.1"/>
    </source>
</evidence>
<evidence type="ECO:0000313" key="25">
    <source>
        <dbReference type="Proteomes" id="UP000273443"/>
    </source>
</evidence>
<dbReference type="Proteomes" id="UP000269431">
    <property type="component" value="Chromosome"/>
</dbReference>
<dbReference type="Proteomes" id="UP000267993">
    <property type="component" value="Chromosome"/>
</dbReference>
<evidence type="ECO:0000259" key="5">
    <source>
        <dbReference type="PROSITE" id="PS51203"/>
    </source>
</evidence>
<proteinExistence type="inferred from homology"/>
<dbReference type="EMBL" id="CP033238">
    <property type="protein sequence ID" value="AZF75035.1"/>
    <property type="molecule type" value="Genomic_DNA"/>
</dbReference>
<dbReference type="OMA" id="YYGFEIT"/>
<evidence type="ECO:0000259" key="4">
    <source>
        <dbReference type="PROSITE" id="PS01031"/>
    </source>
</evidence>
<dbReference type="EMBL" id="CP033237">
    <property type="protein sequence ID" value="AZF72416.1"/>
    <property type="molecule type" value="Genomic_DNA"/>
</dbReference>
<dbReference type="EMBL" id="CP033239">
    <property type="protein sequence ID" value="AZF77643.1"/>
    <property type="molecule type" value="Genomic_DNA"/>
</dbReference>
<dbReference type="CDD" id="cd06464">
    <property type="entry name" value="ACD_sHsps-like"/>
    <property type="match status" value="1"/>
</dbReference>
<protein>
    <submittedName>
        <fullName evidence="17">Heat-shock protein Hsp20</fullName>
    </submittedName>
    <submittedName>
        <fullName evidence="6">Hsp20/alpha crystallin family protein</fullName>
    </submittedName>
</protein>
<evidence type="ECO:0000313" key="19">
    <source>
        <dbReference type="Proteomes" id="UP000033085"/>
    </source>
</evidence>
<dbReference type="GeneID" id="44128146"/>
<dbReference type="SMR" id="A0A0E3MCK2"/>
<evidence type="ECO:0000313" key="13">
    <source>
        <dbReference type="EMBL" id="AZF77643.1"/>
    </source>
</evidence>
<evidence type="ECO:0000313" key="16">
    <source>
        <dbReference type="EMBL" id="QPG49683.1"/>
    </source>
</evidence>
<gene>
    <name evidence="16" type="ORF">HFC64_07460</name>
    <name evidence="17" type="ORF">SSOP1_2551</name>
    <name evidence="8" type="ORF">SULA_0223</name>
    <name evidence="6" type="ORF">SULB_0224</name>
    <name evidence="7" type="ORF">SULC_0223</name>
    <name evidence="9" type="ORF">SULG_01130</name>
    <name evidence="10" type="ORF">SULH_01130</name>
    <name evidence="11" type="ORF">SULI_01130</name>
    <name evidence="12" type="ORF">SULM_01130</name>
    <name evidence="13" type="ORF">SULN_01130</name>
    <name evidence="14" type="ORF">SULO_01140</name>
    <name evidence="15" type="ORF">SULZ_01150</name>
</gene>
<evidence type="ECO:0000313" key="15">
    <source>
        <dbReference type="EMBL" id="AZF82858.1"/>
    </source>
</evidence>
<feature type="domain" description="SHSP" evidence="4">
    <location>
        <begin position="77"/>
        <end position="176"/>
    </location>
</feature>
<dbReference type="AlphaFoldDB" id="A0A0E3MCK2"/>
<dbReference type="PROSITE" id="PS01031">
    <property type="entry name" value="SHSP"/>
    <property type="match status" value="1"/>
</dbReference>
<reference evidence="18 19" key="1">
    <citation type="journal article" date="2015" name="Genome Announc.">
        <title>Complete Genome Sequence of Sulfolobus solfataricus Strain 98/2 and Evolved Derivatives.</title>
        <authorList>
            <person name="McCarthy S."/>
            <person name="Gradnigo J."/>
            <person name="Johnson T."/>
            <person name="Payne S."/>
            <person name="Lipzen A."/>
            <person name="Martin J."/>
            <person name="Schackwitz W."/>
            <person name="Moriyama E."/>
            <person name="Blum P."/>
        </authorList>
    </citation>
    <scope>NUCLEOTIDE SEQUENCE [LARGE SCALE GENOMIC DNA]</scope>
    <source>
        <strain evidence="18">98/2 SULC</strain>
        <strain evidence="6">SARC-B</strain>
        <strain evidence="7">SARC-C</strain>
        <strain evidence="8 20">SULA</strain>
        <strain evidence="19">SULB</strain>
    </source>
</reference>